<dbReference type="RefSeq" id="WP_346823330.1">
    <property type="nucleotide sequence ID" value="NZ_JBDKWZ010000014.1"/>
</dbReference>
<sequence>MKSFGKGVQVFLLLGILNCTALIAQDARKDLAQLQATFADLDKVLIDLEVSVYPEGKSQPEAVQRFKMHKDGKNFYYDMGKMELLVNTQYKITVTHERKVIFCQKQQGEALQSPGQEQLLQTMLDSALAQYEHIEYKGKSPEGWKHYRLEQPGGQISQTDLYLSADARKVHRVRYRYNALYTGESQEVEIEYKRFETRPQFAGNLFSETRFVRQTKEGLEPARQYAQYRVVH</sequence>
<name>A0AAW9S350_9BACT</name>
<organism evidence="1 2">
    <name type="scientific">Rapidithrix thailandica</name>
    <dbReference type="NCBI Taxonomy" id="413964"/>
    <lineage>
        <taxon>Bacteria</taxon>
        <taxon>Pseudomonadati</taxon>
        <taxon>Bacteroidota</taxon>
        <taxon>Cytophagia</taxon>
        <taxon>Cytophagales</taxon>
        <taxon>Flammeovirgaceae</taxon>
        <taxon>Rapidithrix</taxon>
    </lineage>
</organism>
<dbReference type="Proteomes" id="UP001403385">
    <property type="component" value="Unassembled WGS sequence"/>
</dbReference>
<evidence type="ECO:0000313" key="2">
    <source>
        <dbReference type="Proteomes" id="UP001403385"/>
    </source>
</evidence>
<reference evidence="1 2" key="1">
    <citation type="submission" date="2024-04" db="EMBL/GenBank/DDBJ databases">
        <title>Novel genus in family Flammeovirgaceae.</title>
        <authorList>
            <person name="Nguyen T.H."/>
            <person name="Vuong T.Q."/>
            <person name="Le H."/>
            <person name="Kim S.-G."/>
        </authorList>
    </citation>
    <scope>NUCLEOTIDE SEQUENCE [LARGE SCALE GENOMIC DNA]</scope>
    <source>
        <strain evidence="1 2">JCM 23209</strain>
    </source>
</reference>
<evidence type="ECO:0000313" key="1">
    <source>
        <dbReference type="EMBL" id="MEN7550547.1"/>
    </source>
</evidence>
<gene>
    <name evidence="1" type="ORF">AAG747_21685</name>
</gene>
<keyword evidence="2" id="KW-1185">Reference proteome</keyword>
<evidence type="ECO:0008006" key="3">
    <source>
        <dbReference type="Google" id="ProtNLM"/>
    </source>
</evidence>
<protein>
    <recommendedName>
        <fullName evidence="3">Outer membrane lipoprotein-sorting protein</fullName>
    </recommendedName>
</protein>
<proteinExistence type="predicted"/>
<dbReference type="Gene3D" id="2.50.20.10">
    <property type="entry name" value="Lipoprotein localisation LolA/LolB/LppX"/>
    <property type="match status" value="1"/>
</dbReference>
<dbReference type="AlphaFoldDB" id="A0AAW9S350"/>
<accession>A0AAW9S350</accession>
<comment type="caution">
    <text evidence="1">The sequence shown here is derived from an EMBL/GenBank/DDBJ whole genome shotgun (WGS) entry which is preliminary data.</text>
</comment>
<dbReference type="EMBL" id="JBDKWZ010000014">
    <property type="protein sequence ID" value="MEN7550547.1"/>
    <property type="molecule type" value="Genomic_DNA"/>
</dbReference>